<evidence type="ECO:0000313" key="3">
    <source>
        <dbReference type="EMBL" id="RVW93172.1"/>
    </source>
</evidence>
<comment type="caution">
    <text evidence="3">The sequence shown here is derived from an EMBL/GenBank/DDBJ whole genome shotgun (WGS) entry which is preliminary data.</text>
</comment>
<gene>
    <name evidence="3" type="ORF">CK203_031384</name>
</gene>
<feature type="domain" description="Reverse transcriptase Ty1/copia-type" evidence="1">
    <location>
        <begin position="111"/>
        <end position="168"/>
    </location>
</feature>
<evidence type="ECO:0000259" key="2">
    <source>
        <dbReference type="Pfam" id="PF25597"/>
    </source>
</evidence>
<dbReference type="Proteomes" id="UP000288805">
    <property type="component" value="Unassembled WGS sequence"/>
</dbReference>
<protein>
    <submittedName>
        <fullName evidence="3">Uncharacterized protein</fullName>
    </submittedName>
</protein>
<proteinExistence type="predicted"/>
<dbReference type="InterPro" id="IPR057670">
    <property type="entry name" value="SH3_retrovirus"/>
</dbReference>
<accession>A0A438I8Y9</accession>
<dbReference type="Pfam" id="PF07727">
    <property type="entry name" value="RVT_2"/>
    <property type="match status" value="1"/>
</dbReference>
<dbReference type="InterPro" id="IPR013103">
    <property type="entry name" value="RVT_2"/>
</dbReference>
<dbReference type="EMBL" id="QGNW01000131">
    <property type="protein sequence ID" value="RVW93172.1"/>
    <property type="molecule type" value="Genomic_DNA"/>
</dbReference>
<evidence type="ECO:0000313" key="4">
    <source>
        <dbReference type="Proteomes" id="UP000288805"/>
    </source>
</evidence>
<organism evidence="3 4">
    <name type="scientific">Vitis vinifera</name>
    <name type="common">Grape</name>
    <dbReference type="NCBI Taxonomy" id="29760"/>
    <lineage>
        <taxon>Eukaryota</taxon>
        <taxon>Viridiplantae</taxon>
        <taxon>Streptophyta</taxon>
        <taxon>Embryophyta</taxon>
        <taxon>Tracheophyta</taxon>
        <taxon>Spermatophyta</taxon>
        <taxon>Magnoliopsida</taxon>
        <taxon>eudicotyledons</taxon>
        <taxon>Gunneridae</taxon>
        <taxon>Pentapetalae</taxon>
        <taxon>rosids</taxon>
        <taxon>Vitales</taxon>
        <taxon>Vitaceae</taxon>
        <taxon>Viteae</taxon>
        <taxon>Vitis</taxon>
    </lineage>
</organism>
<feature type="domain" description="Retroviral polymerase SH3-like" evidence="2">
    <location>
        <begin position="2"/>
        <end position="53"/>
    </location>
</feature>
<dbReference type="AlphaFoldDB" id="A0A438I8Y9"/>
<name>A0A438I8Y9_VITVI</name>
<evidence type="ECO:0000259" key="1">
    <source>
        <dbReference type="Pfam" id="PF07727"/>
    </source>
</evidence>
<dbReference type="Pfam" id="PF25597">
    <property type="entry name" value="SH3_retrovirus"/>
    <property type="match status" value="1"/>
</dbReference>
<reference evidence="3 4" key="1">
    <citation type="journal article" date="2018" name="PLoS Genet.">
        <title>Population sequencing reveals clonal diversity and ancestral inbreeding in the grapevine cultivar Chardonnay.</title>
        <authorList>
            <person name="Roach M.J."/>
            <person name="Johnson D.L."/>
            <person name="Bohlmann J."/>
            <person name="van Vuuren H.J."/>
            <person name="Jones S.J."/>
            <person name="Pretorius I.S."/>
            <person name="Schmidt S.A."/>
            <person name="Borneman A.R."/>
        </authorList>
    </citation>
    <scope>NUCLEOTIDE SEQUENCE [LARGE SCALE GENOMIC DNA]</scope>
    <source>
        <strain evidence="4">cv. Chardonnay</strain>
        <tissue evidence="3">Leaf</tissue>
    </source>
</reference>
<sequence>MRKLVNKEEKCIFLGVSDNSKAYKLYNPSTTKIVISRDVVFDEKDTWLWNQNSVKENILVDFGDDEKGQQPMGNDQENEVTQNVPIVYQSPLTVESQKPQRVRRRPTWMTNYEVYKTKLKENGEVDKHKAHLVAKDCKQEFGVEYEEVFTSVARHDTIKSMIAMAAQNS</sequence>